<evidence type="ECO:0000313" key="2">
    <source>
        <dbReference type="EMBL" id="MBD2616313.1"/>
    </source>
</evidence>
<evidence type="ECO:0000313" key="3">
    <source>
        <dbReference type="Proteomes" id="UP000606396"/>
    </source>
</evidence>
<dbReference type="EMBL" id="JACJTC010000046">
    <property type="protein sequence ID" value="MBD2616313.1"/>
    <property type="molecule type" value="Genomic_DNA"/>
</dbReference>
<evidence type="ECO:0000256" key="1">
    <source>
        <dbReference type="ARBA" id="ARBA00009299"/>
    </source>
</evidence>
<accession>A0ABR8HLB3</accession>
<protein>
    <submittedName>
        <fullName evidence="2">Uncharacterized protein</fullName>
    </submittedName>
</protein>
<dbReference type="Proteomes" id="UP000606396">
    <property type="component" value="Unassembled WGS sequence"/>
</dbReference>
<organism evidence="2 3">
    <name type="scientific">Nostoc punctiforme FACHB-252</name>
    <dbReference type="NCBI Taxonomy" id="1357509"/>
    <lineage>
        <taxon>Bacteria</taxon>
        <taxon>Bacillati</taxon>
        <taxon>Cyanobacteriota</taxon>
        <taxon>Cyanophyceae</taxon>
        <taxon>Nostocales</taxon>
        <taxon>Nostocaceae</taxon>
        <taxon>Nostoc</taxon>
    </lineage>
</organism>
<name>A0ABR8HLB3_NOSPU</name>
<proteinExistence type="inferred from homology"/>
<gene>
    <name evidence="2" type="ORF">H6G94_34620</name>
</gene>
<dbReference type="InterPro" id="IPR016024">
    <property type="entry name" value="ARM-type_fold"/>
</dbReference>
<dbReference type="RefSeq" id="WP_190952763.1">
    <property type="nucleotide sequence ID" value="NZ_JACJTC010000046.1"/>
</dbReference>
<comment type="similarity">
    <text evidence="1">Belongs to the CpcE/RpcE/PecE family.</text>
</comment>
<dbReference type="SUPFAM" id="SSF48371">
    <property type="entry name" value="ARM repeat"/>
    <property type="match status" value="1"/>
</dbReference>
<comment type="caution">
    <text evidence="2">The sequence shown here is derived from an EMBL/GenBank/DDBJ whole genome shotgun (WGS) entry which is preliminary data.</text>
</comment>
<sequence length="973" mass="113076">MIKNYNIWELNCNPSSVIPYSQISGARTNPNIEAQKIRQRAVQNIQAERIEIGDIKQTVNNYLGNEDSNFVHLSTDSVCKTIEYFPLSEEIEQELIKKLVENKVLILGGKHDDKIYLAKYLAIKIYHKAKISEDTKIFLIDKIIPSNINNNLTKLLESVEKNFVIATTDIPQASWTLVNNYWWQPITQIYKIESLVNSLWEKLNNETKLILQLVISRSSSNELTDEGIKAIKDYCSKQLQEKGTATFTGVNNCARNLNQLADDIYIKTLIAEEEIIDENKNQIEIIDQKINIIFTLANNQRESLEQWYKNYLSSREQLLAISLSLFHGLFEDQFFAALEKIVEDVWQKRDASLRALDYGDLLNLKNHFEFVDISNETSQLNNFEFVEIQERQIKLIYPDERRILFEVAWDSHRRQILTTLPTIANFIIESAQLNVSNWELSGGAVRRSQLHNVIIETLSEIGLVSKNLTGKVQGALLLLARQKEIAVQNVAARSLERWYQNAGQEDRGQREVFKIIQQFYDLTLIKERYLKDEATKKQKIQPKIEKIPILLKLCLLIINYILTVIQSLLNNLPQLSKGKTQEVSQYSDYIGDNYFIKRIEELESLIFSTLTCLQTSELVLTLTALYRSSTPWWQDEQKINVITEDCVGATVALTVGYIARYDYENSSNLDDFLNSNNFDNFLNWLEELSKSKFPLVHVYLGYHTLFYLVPLYLKQQKFQDWLKKAIQKHLDVLNQAIALSLANAYNVPVNRETIRQLLHEWEQESSPSNNSNQWRNISSKHQALLKTVVFTYGLIEYPENDNFTVKQALNRLINILNSELPLLVRKAVIHAIYNLTFRYFNIIEFQLQSLVNYLTQDEQRKLVEILTNIYLNQRATLSGGNGKIKVNERDYEIWTDSERRLTNLTVIEQAMYRWLRRIDEPEVANNQKQENNQINKTAAQKVALAAFTSFAANFDQEEERRIQELNEEVNNAE</sequence>
<keyword evidence="3" id="KW-1185">Reference proteome</keyword>
<reference evidence="2 3" key="1">
    <citation type="journal article" date="2020" name="ISME J.">
        <title>Comparative genomics reveals insights into cyanobacterial evolution and habitat adaptation.</title>
        <authorList>
            <person name="Chen M.Y."/>
            <person name="Teng W.K."/>
            <person name="Zhao L."/>
            <person name="Hu C.X."/>
            <person name="Zhou Y.K."/>
            <person name="Han B.P."/>
            <person name="Song L.R."/>
            <person name="Shu W.S."/>
        </authorList>
    </citation>
    <scope>NUCLEOTIDE SEQUENCE [LARGE SCALE GENOMIC DNA]</scope>
    <source>
        <strain evidence="2 3">FACHB-252</strain>
    </source>
</reference>